<gene>
    <name evidence="1" type="ORF">MBAV_002423</name>
</gene>
<dbReference type="Proteomes" id="UP000033423">
    <property type="component" value="Unassembled WGS sequence"/>
</dbReference>
<dbReference type="EMBL" id="LACI01001047">
    <property type="protein sequence ID" value="KJU85388.1"/>
    <property type="molecule type" value="Genomic_DNA"/>
</dbReference>
<protein>
    <submittedName>
        <fullName evidence="1">Uncharacterized protein</fullName>
    </submittedName>
</protein>
<evidence type="ECO:0000313" key="2">
    <source>
        <dbReference type="Proteomes" id="UP000033423"/>
    </source>
</evidence>
<evidence type="ECO:0000313" key="1">
    <source>
        <dbReference type="EMBL" id="KJU85388.1"/>
    </source>
</evidence>
<comment type="caution">
    <text evidence="1">The sequence shown here is derived from an EMBL/GenBank/DDBJ whole genome shotgun (WGS) entry which is preliminary data.</text>
</comment>
<reference evidence="1 2" key="1">
    <citation type="submission" date="2015-02" db="EMBL/GenBank/DDBJ databases">
        <title>Single-cell genomics of uncultivated deep-branching MTB reveals a conserved set of magnetosome genes.</title>
        <authorList>
            <person name="Kolinko S."/>
            <person name="Richter M."/>
            <person name="Glockner F.O."/>
            <person name="Brachmann A."/>
            <person name="Schuler D."/>
        </authorList>
    </citation>
    <scope>NUCLEOTIDE SEQUENCE [LARGE SCALE GENOMIC DNA]</scope>
    <source>
        <strain evidence="1">TM-1</strain>
    </source>
</reference>
<keyword evidence="2" id="KW-1185">Reference proteome</keyword>
<accession>A0A0F3GXH9</accession>
<proteinExistence type="predicted"/>
<dbReference type="AlphaFoldDB" id="A0A0F3GXH9"/>
<name>A0A0F3GXH9_9BACT</name>
<organism evidence="1 2">
    <name type="scientific">Candidatus Magnetobacterium bavaricum</name>
    <dbReference type="NCBI Taxonomy" id="29290"/>
    <lineage>
        <taxon>Bacteria</taxon>
        <taxon>Pseudomonadati</taxon>
        <taxon>Nitrospirota</taxon>
        <taxon>Thermodesulfovibrionia</taxon>
        <taxon>Thermodesulfovibrionales</taxon>
        <taxon>Candidatus Magnetobacteriaceae</taxon>
        <taxon>Candidatus Magnetobacterium</taxon>
    </lineage>
</organism>
<sequence length="86" mass="9669">MSVIEPSPLSIDLLVTSTLLALQRPIKTSKSSPVGFYQNPPSSPTRGSFCYKDSPRCHYGFTGPRPVCLELLYKPFTSNYARYRHT</sequence>